<dbReference type="AlphaFoldDB" id="A0A5C5VGD4"/>
<dbReference type="OrthoDB" id="232131at2"/>
<evidence type="ECO:0000313" key="2">
    <source>
        <dbReference type="EMBL" id="TWT37010.1"/>
    </source>
</evidence>
<gene>
    <name evidence="2" type="ORF">KOR34_19560</name>
</gene>
<evidence type="ECO:0000313" key="3">
    <source>
        <dbReference type="Proteomes" id="UP000316714"/>
    </source>
</evidence>
<reference evidence="2 3" key="1">
    <citation type="submission" date="2019-02" db="EMBL/GenBank/DDBJ databases">
        <title>Deep-cultivation of Planctomycetes and their phenomic and genomic characterization uncovers novel biology.</title>
        <authorList>
            <person name="Wiegand S."/>
            <person name="Jogler M."/>
            <person name="Boedeker C."/>
            <person name="Pinto D."/>
            <person name="Vollmers J."/>
            <person name="Rivas-Marin E."/>
            <person name="Kohn T."/>
            <person name="Peeters S.H."/>
            <person name="Heuer A."/>
            <person name="Rast P."/>
            <person name="Oberbeckmann S."/>
            <person name="Bunk B."/>
            <person name="Jeske O."/>
            <person name="Meyerdierks A."/>
            <person name="Storesund J.E."/>
            <person name="Kallscheuer N."/>
            <person name="Luecker S."/>
            <person name="Lage O.M."/>
            <person name="Pohl T."/>
            <person name="Merkel B.J."/>
            <person name="Hornburger P."/>
            <person name="Mueller R.-W."/>
            <person name="Bruemmer F."/>
            <person name="Labrenz M."/>
            <person name="Spormann A.M."/>
            <person name="Op Den Camp H."/>
            <person name="Overmann J."/>
            <person name="Amann R."/>
            <person name="Jetten M.S.M."/>
            <person name="Mascher T."/>
            <person name="Medema M.H."/>
            <person name="Devos D.P."/>
            <person name="Kaster A.-K."/>
            <person name="Ovreas L."/>
            <person name="Rohde M."/>
            <person name="Galperin M.Y."/>
            <person name="Jogler C."/>
        </authorList>
    </citation>
    <scope>NUCLEOTIDE SEQUENCE [LARGE SCALE GENOMIC DNA]</scope>
    <source>
        <strain evidence="2 3">KOR34</strain>
    </source>
</reference>
<keyword evidence="1" id="KW-0732">Signal</keyword>
<feature type="chain" id="PRO_5023102408" description="PEP-CTERM protein-sorting domain-containing protein" evidence="1">
    <location>
        <begin position="20"/>
        <end position="274"/>
    </location>
</feature>
<dbReference type="RefSeq" id="WP_146564376.1">
    <property type="nucleotide sequence ID" value="NZ_SIHJ01000001.1"/>
</dbReference>
<dbReference type="PROSITE" id="PS51257">
    <property type="entry name" value="PROKAR_LIPOPROTEIN"/>
    <property type="match status" value="1"/>
</dbReference>
<name>A0A5C5VGD4_9BACT</name>
<sequence length="274" mass="29558" precursor="true">MKLSICVAVVLFAGCQALAQSTFVAQVEGTFELREGSASAVGRGPVEITLTTNYSTVLFEFSWDVELLMAGAPEETFETRLSSAGRMYTPGAVDLSFPDALGITYAPQSTLNWENEFSVTERVVSFEQTHESTPQTGTRGTAATSLGVSAYPEFVAFRTQPDSWARYVKSIGKLNTQSGSEIELLLSFNPSNLEVALTELLPGDFNSDSAVDGADYTVWRDAPAFLAPLLTDYGVWRDNYGVRGSGSVAAAPEPTAVILLGWTMLAGCLTQRRF</sequence>
<comment type="caution">
    <text evidence="2">The sequence shown here is derived from an EMBL/GenBank/DDBJ whole genome shotgun (WGS) entry which is preliminary data.</text>
</comment>
<proteinExistence type="predicted"/>
<accession>A0A5C5VGD4</accession>
<evidence type="ECO:0000256" key="1">
    <source>
        <dbReference type="SAM" id="SignalP"/>
    </source>
</evidence>
<dbReference type="Proteomes" id="UP000316714">
    <property type="component" value="Unassembled WGS sequence"/>
</dbReference>
<keyword evidence="3" id="KW-1185">Reference proteome</keyword>
<evidence type="ECO:0008006" key="4">
    <source>
        <dbReference type="Google" id="ProtNLM"/>
    </source>
</evidence>
<organism evidence="2 3">
    <name type="scientific">Posidoniimonas corsicana</name>
    <dbReference type="NCBI Taxonomy" id="1938618"/>
    <lineage>
        <taxon>Bacteria</taxon>
        <taxon>Pseudomonadati</taxon>
        <taxon>Planctomycetota</taxon>
        <taxon>Planctomycetia</taxon>
        <taxon>Pirellulales</taxon>
        <taxon>Lacipirellulaceae</taxon>
        <taxon>Posidoniimonas</taxon>
    </lineage>
</organism>
<dbReference type="EMBL" id="SIHJ01000001">
    <property type="protein sequence ID" value="TWT37010.1"/>
    <property type="molecule type" value="Genomic_DNA"/>
</dbReference>
<protein>
    <recommendedName>
        <fullName evidence="4">PEP-CTERM protein-sorting domain-containing protein</fullName>
    </recommendedName>
</protein>
<feature type="signal peptide" evidence="1">
    <location>
        <begin position="1"/>
        <end position="19"/>
    </location>
</feature>